<dbReference type="Pfam" id="PF05192">
    <property type="entry name" value="MutS_III"/>
    <property type="match status" value="1"/>
</dbReference>
<evidence type="ECO:0000256" key="4">
    <source>
        <dbReference type="ARBA" id="ARBA00023125"/>
    </source>
</evidence>
<keyword evidence="5" id="KW-0234">DNA repair</keyword>
<keyword evidence="4" id="KW-0238">DNA-binding</keyword>
<feature type="domain" description="DNA mismatch repair proteins mutS family" evidence="6">
    <location>
        <begin position="259"/>
        <end position="440"/>
    </location>
</feature>
<keyword evidence="3" id="KW-0067">ATP-binding</keyword>
<dbReference type="SUPFAM" id="SSF48334">
    <property type="entry name" value="DNA repair protein MutS, domain III"/>
    <property type="match status" value="1"/>
</dbReference>
<sequence>MIEFKTDQQTINDLNLLPKHHGDISILNYFNSTKTKGGYNALIHLMETPSNDIESIKNRVETIKFVGQLKEQIQACLDDNMLDIIEYYLNQNTVTLRDNFIDALFDRISYILKPNNDYYIVTTALQYVGRQISNLKLLIDQAGSDLPEFFRDLQLELQQITNDENLIALLDPKRKKLSFRQINRFDSLIRKKHTELLQGLIKRTYLLDAYLSVNQFSENSEFHFPEIKNLEQPVFKVNDIFHPFIEEPVPCSFELGRENNLCFLTGPNMAGKSTFLKAVSLSVYLAHIGFPVPAKSCELSVFNGLFTTINLSDDIKLGYSHYYSEVRRIKETALNLKSHKKLFVIFDELFRGTNVKDAYDASLLITKGFLKSKKSLFIISSHISEVGEQLTNGGLADLKYFDSRLEGDIPVNTYQLVDGISSERHGLAIVKREGIVELLEEG</sequence>
<dbReference type="Pfam" id="PF00488">
    <property type="entry name" value="MutS_V"/>
    <property type="match status" value="1"/>
</dbReference>
<dbReference type="InterPro" id="IPR036187">
    <property type="entry name" value="DNA_mismatch_repair_MutS_sf"/>
</dbReference>
<keyword evidence="5" id="KW-0227">DNA damage</keyword>
<dbReference type="PANTHER" id="PTHR11361">
    <property type="entry name" value="DNA MISMATCH REPAIR PROTEIN MUTS FAMILY MEMBER"/>
    <property type="match status" value="1"/>
</dbReference>
<dbReference type="EMBL" id="RZNH01000007">
    <property type="protein sequence ID" value="NOU59454.1"/>
    <property type="molecule type" value="Genomic_DNA"/>
</dbReference>
<evidence type="ECO:0000256" key="5">
    <source>
        <dbReference type="ARBA" id="ARBA00023204"/>
    </source>
</evidence>
<dbReference type="Gene3D" id="1.10.1420.10">
    <property type="match status" value="1"/>
</dbReference>
<name>A0ABX1WTN0_9BACT</name>
<dbReference type="RefSeq" id="WP_171594731.1">
    <property type="nucleotide sequence ID" value="NZ_RZNH01000007.1"/>
</dbReference>
<dbReference type="SUPFAM" id="SSF52540">
    <property type="entry name" value="P-loop containing nucleoside triphosphate hydrolases"/>
    <property type="match status" value="1"/>
</dbReference>
<keyword evidence="2" id="KW-0547">Nucleotide-binding</keyword>
<evidence type="ECO:0000256" key="2">
    <source>
        <dbReference type="ARBA" id="ARBA00022741"/>
    </source>
</evidence>
<dbReference type="InterPro" id="IPR000432">
    <property type="entry name" value="DNA_mismatch_repair_MutS_C"/>
</dbReference>
<evidence type="ECO:0000313" key="7">
    <source>
        <dbReference type="EMBL" id="NOU59454.1"/>
    </source>
</evidence>
<protein>
    <recommendedName>
        <fullName evidence="6">DNA mismatch repair proteins mutS family domain-containing protein</fullName>
    </recommendedName>
</protein>
<dbReference type="InterPro" id="IPR007696">
    <property type="entry name" value="DNA_mismatch_repair_MutS_core"/>
</dbReference>
<comment type="caution">
    <text evidence="7">The sequence shown here is derived from an EMBL/GenBank/DDBJ whole genome shotgun (WGS) entry which is preliminary data.</text>
</comment>
<dbReference type="SMART" id="SM00534">
    <property type="entry name" value="MUTSac"/>
    <property type="match status" value="1"/>
</dbReference>
<proteinExistence type="inferred from homology"/>
<dbReference type="PANTHER" id="PTHR11361:SF34">
    <property type="entry name" value="DNA MISMATCH REPAIR PROTEIN MSH1, MITOCHONDRIAL"/>
    <property type="match status" value="1"/>
</dbReference>
<evidence type="ECO:0000313" key="8">
    <source>
        <dbReference type="Proteomes" id="UP000732105"/>
    </source>
</evidence>
<organism evidence="7 8">
    <name type="scientific">Marinifilum caeruleilacunae</name>
    <dbReference type="NCBI Taxonomy" id="2499076"/>
    <lineage>
        <taxon>Bacteria</taxon>
        <taxon>Pseudomonadati</taxon>
        <taxon>Bacteroidota</taxon>
        <taxon>Bacteroidia</taxon>
        <taxon>Marinilabiliales</taxon>
        <taxon>Marinifilaceae</taxon>
    </lineage>
</organism>
<comment type="similarity">
    <text evidence="1">Belongs to the DNA mismatch repair MutS family.</text>
</comment>
<keyword evidence="8" id="KW-1185">Reference proteome</keyword>
<dbReference type="InterPro" id="IPR045076">
    <property type="entry name" value="MutS"/>
</dbReference>
<evidence type="ECO:0000259" key="6">
    <source>
        <dbReference type="SMART" id="SM00534"/>
    </source>
</evidence>
<dbReference type="Gene3D" id="3.40.50.300">
    <property type="entry name" value="P-loop containing nucleotide triphosphate hydrolases"/>
    <property type="match status" value="1"/>
</dbReference>
<reference evidence="7 8" key="1">
    <citation type="submission" date="2018-12" db="EMBL/GenBank/DDBJ databases">
        <title>Marinifilum JC070 sp. nov., a marine bacterium isolated from Yongle Blue Hole in the South China Sea.</title>
        <authorList>
            <person name="Fu T."/>
        </authorList>
    </citation>
    <scope>NUCLEOTIDE SEQUENCE [LARGE SCALE GENOMIC DNA]</scope>
    <source>
        <strain evidence="7 8">JC070</strain>
    </source>
</reference>
<dbReference type="InterPro" id="IPR027417">
    <property type="entry name" value="P-loop_NTPase"/>
</dbReference>
<evidence type="ECO:0000256" key="1">
    <source>
        <dbReference type="ARBA" id="ARBA00006271"/>
    </source>
</evidence>
<accession>A0ABX1WTN0</accession>
<gene>
    <name evidence="7" type="ORF">ELS83_06465</name>
</gene>
<dbReference type="Proteomes" id="UP000732105">
    <property type="component" value="Unassembled WGS sequence"/>
</dbReference>
<evidence type="ECO:0000256" key="3">
    <source>
        <dbReference type="ARBA" id="ARBA00022840"/>
    </source>
</evidence>